<evidence type="ECO:0000256" key="6">
    <source>
        <dbReference type="ARBA" id="ARBA00022840"/>
    </source>
</evidence>
<dbReference type="InterPro" id="IPR029439">
    <property type="entry name" value="Wzt_C"/>
</dbReference>
<dbReference type="CDD" id="cd03220">
    <property type="entry name" value="ABC_KpsT_Wzt"/>
    <property type="match status" value="1"/>
</dbReference>
<protein>
    <submittedName>
        <fullName evidence="8">ABC transporter ATP-binding protein</fullName>
    </submittedName>
</protein>
<dbReference type="OrthoDB" id="9778870at2"/>
<evidence type="ECO:0000259" key="7">
    <source>
        <dbReference type="PROSITE" id="PS50893"/>
    </source>
</evidence>
<dbReference type="GO" id="GO:0140359">
    <property type="term" value="F:ABC-type transporter activity"/>
    <property type="evidence" value="ECO:0007669"/>
    <property type="project" value="InterPro"/>
</dbReference>
<keyword evidence="6 8" id="KW-0067">ATP-binding</keyword>
<dbReference type="SMART" id="SM00382">
    <property type="entry name" value="AAA"/>
    <property type="match status" value="1"/>
</dbReference>
<proteinExistence type="inferred from homology"/>
<name>A0A158C2D9_9BURK</name>
<organism evidence="8 9">
    <name type="scientific">Caballeronia temeraria</name>
    <dbReference type="NCBI Taxonomy" id="1777137"/>
    <lineage>
        <taxon>Bacteria</taxon>
        <taxon>Pseudomonadati</taxon>
        <taxon>Pseudomonadota</taxon>
        <taxon>Betaproteobacteria</taxon>
        <taxon>Burkholderiales</taxon>
        <taxon>Burkholderiaceae</taxon>
        <taxon>Caballeronia</taxon>
    </lineage>
</organism>
<gene>
    <name evidence="8" type="ORF">AWB76_05021</name>
</gene>
<keyword evidence="2" id="KW-0813">Transport</keyword>
<keyword evidence="9" id="KW-1185">Reference proteome</keyword>
<evidence type="ECO:0000256" key="1">
    <source>
        <dbReference type="ARBA" id="ARBA00005417"/>
    </source>
</evidence>
<dbReference type="Pfam" id="PF14524">
    <property type="entry name" value="Wzt_C"/>
    <property type="match status" value="1"/>
</dbReference>
<evidence type="ECO:0000313" key="8">
    <source>
        <dbReference type="EMBL" id="SAK76518.1"/>
    </source>
</evidence>
<dbReference type="InterPro" id="IPR050683">
    <property type="entry name" value="Bact_Polysacc_Export_ATP-bd"/>
</dbReference>
<evidence type="ECO:0000256" key="4">
    <source>
        <dbReference type="ARBA" id="ARBA00022519"/>
    </source>
</evidence>
<dbReference type="RefSeq" id="WP_082864526.1">
    <property type="nucleotide sequence ID" value="NZ_FCOI02000019.1"/>
</dbReference>
<evidence type="ECO:0000256" key="5">
    <source>
        <dbReference type="ARBA" id="ARBA00022741"/>
    </source>
</evidence>
<dbReference type="PROSITE" id="PS50893">
    <property type="entry name" value="ABC_TRANSPORTER_2"/>
    <property type="match status" value="1"/>
</dbReference>
<dbReference type="Pfam" id="PF00005">
    <property type="entry name" value="ABC_tran"/>
    <property type="match status" value="1"/>
</dbReference>
<feature type="domain" description="ABC transporter" evidence="7">
    <location>
        <begin position="48"/>
        <end position="271"/>
    </location>
</feature>
<accession>A0A158C2D9</accession>
<dbReference type="PANTHER" id="PTHR46743:SF2">
    <property type="entry name" value="TEICHOIC ACIDS EXPORT ATP-BINDING PROTEIN TAGH"/>
    <property type="match status" value="1"/>
</dbReference>
<dbReference type="CDD" id="cd10147">
    <property type="entry name" value="Wzt_C-like"/>
    <property type="match status" value="1"/>
</dbReference>
<keyword evidence="3" id="KW-1003">Cell membrane</keyword>
<dbReference type="GO" id="GO:0016887">
    <property type="term" value="F:ATP hydrolysis activity"/>
    <property type="evidence" value="ECO:0007669"/>
    <property type="project" value="InterPro"/>
</dbReference>
<evidence type="ECO:0000256" key="3">
    <source>
        <dbReference type="ARBA" id="ARBA00022475"/>
    </source>
</evidence>
<dbReference type="InterPro" id="IPR027417">
    <property type="entry name" value="P-loop_NTPase"/>
</dbReference>
<dbReference type="InterPro" id="IPR003439">
    <property type="entry name" value="ABC_transporter-like_ATP-bd"/>
</dbReference>
<dbReference type="Gene3D" id="2.70.50.60">
    <property type="entry name" value="abc- transporter (atp binding component) like domain"/>
    <property type="match status" value="1"/>
</dbReference>
<dbReference type="GO" id="GO:0016020">
    <property type="term" value="C:membrane"/>
    <property type="evidence" value="ECO:0007669"/>
    <property type="project" value="InterPro"/>
</dbReference>
<sequence>MCSDRALETAVDVYAESSVRAAVQVSGLGKRYEIYAAPQDRLKQMVMPRLARLFGRQPKEYFREFWALRNIDLSISRGETVAIIGQNGSGKSTFLQLVCGTLFPTTGEVKRSGRVAALLELGAGFNPEFTGEENVFLSGMLYGLTEQQLKERYNSIIEFAEIGEFVSQPVKTYSSGMYVRLAFAIAAHVDAEVLVVDEALSVGDVRFTQKCMRFLREFQKTGTLLFVSHDVSAVTSLCSRAVWLDHGSIREDGPAKEVVEAYLAEQHVLDRKAQGVAVTTARKERARAQMKALDVVDPRLAQLREANTIQVYEFDPAADHAAFGAGGATIVEVTLTDEDGHPAQLLHGSDLVTLEIRVSLRAPLTNLIFGFYVKDRLGQRLFGDNTHLTYEDAIEGQSDDEFRAQFQFRMPIMPAGAYSIDAAVASGTQQEHTQQHWVHDALQFRAVDSTMRHGLVGIPMLRIKVEKERSVA</sequence>
<dbReference type="SUPFAM" id="SSF52540">
    <property type="entry name" value="P-loop containing nucleoside triphosphate hydrolases"/>
    <property type="match status" value="1"/>
</dbReference>
<evidence type="ECO:0000256" key="2">
    <source>
        <dbReference type="ARBA" id="ARBA00022448"/>
    </source>
</evidence>
<dbReference type="PANTHER" id="PTHR46743">
    <property type="entry name" value="TEICHOIC ACIDS EXPORT ATP-BINDING PROTEIN TAGH"/>
    <property type="match status" value="1"/>
</dbReference>
<dbReference type="Gene3D" id="3.40.50.300">
    <property type="entry name" value="P-loop containing nucleotide triphosphate hydrolases"/>
    <property type="match status" value="1"/>
</dbReference>
<dbReference type="InterPro" id="IPR015860">
    <property type="entry name" value="ABC_transpr_TagH-like"/>
</dbReference>
<keyword evidence="4" id="KW-0472">Membrane</keyword>
<evidence type="ECO:0000313" key="9">
    <source>
        <dbReference type="Proteomes" id="UP000054624"/>
    </source>
</evidence>
<keyword evidence="4" id="KW-0997">Cell inner membrane</keyword>
<dbReference type="AlphaFoldDB" id="A0A158C2D9"/>
<dbReference type="STRING" id="1777137.AWB76_05021"/>
<dbReference type="Proteomes" id="UP000054624">
    <property type="component" value="Unassembled WGS sequence"/>
</dbReference>
<reference evidence="9" key="1">
    <citation type="submission" date="2016-01" db="EMBL/GenBank/DDBJ databases">
        <authorList>
            <person name="Peeters Charlotte."/>
        </authorList>
    </citation>
    <scope>NUCLEOTIDE SEQUENCE [LARGE SCALE GENOMIC DNA]</scope>
</reference>
<keyword evidence="5" id="KW-0547">Nucleotide-binding</keyword>
<dbReference type="GO" id="GO:0005524">
    <property type="term" value="F:ATP binding"/>
    <property type="evidence" value="ECO:0007669"/>
    <property type="project" value="UniProtKB-KW"/>
</dbReference>
<dbReference type="EMBL" id="FCOI02000019">
    <property type="protein sequence ID" value="SAK76518.1"/>
    <property type="molecule type" value="Genomic_DNA"/>
</dbReference>
<dbReference type="InterPro" id="IPR003593">
    <property type="entry name" value="AAA+_ATPase"/>
</dbReference>
<comment type="similarity">
    <text evidence="1">Belongs to the ABC transporter superfamily.</text>
</comment>